<protein>
    <submittedName>
        <fullName evidence="2">STAS domain-containing protein</fullName>
    </submittedName>
</protein>
<gene>
    <name evidence="2" type="ORF">E6K78_10195</name>
</gene>
<dbReference type="Proteomes" id="UP000316609">
    <property type="component" value="Unassembled WGS sequence"/>
</dbReference>
<dbReference type="AlphaFoldDB" id="A0A538TJB9"/>
<accession>A0A538TJB9</accession>
<feature type="domain" description="STAS" evidence="1">
    <location>
        <begin position="165"/>
        <end position="276"/>
    </location>
</feature>
<reference evidence="2 3" key="1">
    <citation type="journal article" date="2019" name="Nat. Microbiol.">
        <title>Mediterranean grassland soil C-N compound turnover is dependent on rainfall and depth, and is mediated by genomically divergent microorganisms.</title>
        <authorList>
            <person name="Diamond S."/>
            <person name="Andeer P.F."/>
            <person name="Li Z."/>
            <person name="Crits-Christoph A."/>
            <person name="Burstein D."/>
            <person name="Anantharaman K."/>
            <person name="Lane K.R."/>
            <person name="Thomas B.C."/>
            <person name="Pan C."/>
            <person name="Northen T.R."/>
            <person name="Banfield J.F."/>
        </authorList>
    </citation>
    <scope>NUCLEOTIDE SEQUENCE [LARGE SCALE GENOMIC DNA]</scope>
    <source>
        <strain evidence="2">WS_8</strain>
    </source>
</reference>
<dbReference type="InterPro" id="IPR002645">
    <property type="entry name" value="STAS_dom"/>
</dbReference>
<dbReference type="InterPro" id="IPR036513">
    <property type="entry name" value="STAS_dom_sf"/>
</dbReference>
<dbReference type="CDD" id="cd07041">
    <property type="entry name" value="STAS_RsbR_RsbS_like"/>
    <property type="match status" value="1"/>
</dbReference>
<dbReference type="PROSITE" id="PS50801">
    <property type="entry name" value="STAS"/>
    <property type="match status" value="1"/>
</dbReference>
<proteinExistence type="predicted"/>
<dbReference type="EMBL" id="VBOY01000101">
    <property type="protein sequence ID" value="TMQ63711.1"/>
    <property type="molecule type" value="Genomic_DNA"/>
</dbReference>
<evidence type="ECO:0000259" key="1">
    <source>
        <dbReference type="PROSITE" id="PS50801"/>
    </source>
</evidence>
<comment type="caution">
    <text evidence="2">The sequence shown here is derived from an EMBL/GenBank/DDBJ whole genome shotgun (WGS) entry which is preliminary data.</text>
</comment>
<evidence type="ECO:0000313" key="3">
    <source>
        <dbReference type="Proteomes" id="UP000316609"/>
    </source>
</evidence>
<evidence type="ECO:0000313" key="2">
    <source>
        <dbReference type="EMBL" id="TMQ63711.1"/>
    </source>
</evidence>
<name>A0A538TJB9_UNCEI</name>
<dbReference type="Gene3D" id="3.30.750.24">
    <property type="entry name" value="STAS domain"/>
    <property type="match status" value="1"/>
</dbReference>
<dbReference type="PANTHER" id="PTHR33745">
    <property type="entry name" value="RSBT ANTAGONIST PROTEIN RSBS-RELATED"/>
    <property type="match status" value="1"/>
</dbReference>
<organism evidence="2 3">
    <name type="scientific">Eiseniibacteriota bacterium</name>
    <dbReference type="NCBI Taxonomy" id="2212470"/>
    <lineage>
        <taxon>Bacteria</taxon>
        <taxon>Candidatus Eiseniibacteriota</taxon>
    </lineage>
</organism>
<dbReference type="Pfam" id="PF01740">
    <property type="entry name" value="STAS"/>
    <property type="match status" value="1"/>
</dbReference>
<sequence length="293" mass="32326">MTFVELEDGTKPTSAALMRQVVSHLTENRTRLREEWARRIGEAQLLTAMTREEIFAEATLIYDSYVDAIATRTLETLEAYAQDLSERTVPRGVETHEVLGMVLLLRDVLARSLFAKYQSDSELLDRVLDAYEPAANAIAITVAAGFVRERERVIREQQEAIRELSTPVLRVRERLLILPIIGAIDPLRARQLTEQLLRGIRAHRAKVVVIDITGVAAIDASVANHLVLTVEAARLLGARVIVTGLSPEIAQTLVKIGVDLRKMSTVGDLEGGIEEAEHLLGYTVVPTAKPAPA</sequence>
<dbReference type="SUPFAM" id="SSF52091">
    <property type="entry name" value="SpoIIaa-like"/>
    <property type="match status" value="1"/>
</dbReference>
<dbReference type="InterPro" id="IPR051932">
    <property type="entry name" value="Bact_StressResp_Reg"/>
</dbReference>